<name>A0A0A9AL17_ARUDO</name>
<reference evidence="1" key="1">
    <citation type="submission" date="2014-09" db="EMBL/GenBank/DDBJ databases">
        <authorList>
            <person name="Magalhaes I.L.F."/>
            <person name="Oliveira U."/>
            <person name="Santos F.R."/>
            <person name="Vidigal T.H.D.A."/>
            <person name="Brescovit A.D."/>
            <person name="Santos A.J."/>
        </authorList>
    </citation>
    <scope>NUCLEOTIDE SEQUENCE</scope>
    <source>
        <tissue evidence="1">Shoot tissue taken approximately 20 cm above the soil surface</tissue>
    </source>
</reference>
<dbReference type="EMBL" id="GBRH01245496">
    <property type="protein sequence ID" value="JAD52399.1"/>
    <property type="molecule type" value="Transcribed_RNA"/>
</dbReference>
<sequence>MAVRSRAQDAGHLQRGPGLVEIAVDITNCVLFHIAHSTTRDYARTYDTISMTNEVR</sequence>
<reference evidence="1" key="2">
    <citation type="journal article" date="2015" name="Data Brief">
        <title>Shoot transcriptome of the giant reed, Arundo donax.</title>
        <authorList>
            <person name="Barrero R.A."/>
            <person name="Guerrero F.D."/>
            <person name="Moolhuijzen P."/>
            <person name="Goolsby J.A."/>
            <person name="Tidwell J."/>
            <person name="Bellgard S.E."/>
            <person name="Bellgard M.I."/>
        </authorList>
    </citation>
    <scope>NUCLEOTIDE SEQUENCE</scope>
    <source>
        <tissue evidence="1">Shoot tissue taken approximately 20 cm above the soil surface</tissue>
    </source>
</reference>
<proteinExistence type="predicted"/>
<organism evidence="1">
    <name type="scientific">Arundo donax</name>
    <name type="common">Giant reed</name>
    <name type="synonym">Donax arundinaceus</name>
    <dbReference type="NCBI Taxonomy" id="35708"/>
    <lineage>
        <taxon>Eukaryota</taxon>
        <taxon>Viridiplantae</taxon>
        <taxon>Streptophyta</taxon>
        <taxon>Embryophyta</taxon>
        <taxon>Tracheophyta</taxon>
        <taxon>Spermatophyta</taxon>
        <taxon>Magnoliopsida</taxon>
        <taxon>Liliopsida</taxon>
        <taxon>Poales</taxon>
        <taxon>Poaceae</taxon>
        <taxon>PACMAD clade</taxon>
        <taxon>Arundinoideae</taxon>
        <taxon>Arundineae</taxon>
        <taxon>Arundo</taxon>
    </lineage>
</organism>
<dbReference type="AlphaFoldDB" id="A0A0A9AL17"/>
<evidence type="ECO:0000313" key="1">
    <source>
        <dbReference type="EMBL" id="JAD52399.1"/>
    </source>
</evidence>
<accession>A0A0A9AL17</accession>
<protein>
    <submittedName>
        <fullName evidence="1">Uncharacterized protein</fullName>
    </submittedName>
</protein>